<organism evidence="1 2">
    <name type="scientific">Lactococcus lactis subsp. lactis</name>
    <name type="common">Streptococcus lactis</name>
    <dbReference type="NCBI Taxonomy" id="1360"/>
    <lineage>
        <taxon>Bacteria</taxon>
        <taxon>Bacillati</taxon>
        <taxon>Bacillota</taxon>
        <taxon>Bacilli</taxon>
        <taxon>Lactobacillales</taxon>
        <taxon>Streptococcaceae</taxon>
        <taxon>Lactococcus</taxon>
    </lineage>
</organism>
<dbReference type="Proteomes" id="UP000053719">
    <property type="component" value="Unassembled WGS sequence"/>
</dbReference>
<dbReference type="EMBL" id="LKLU01000004">
    <property type="protein sequence ID" value="KSU23353.1"/>
    <property type="molecule type" value="Genomic_DNA"/>
</dbReference>
<dbReference type="SUPFAM" id="SSF54060">
    <property type="entry name" value="His-Me finger endonucleases"/>
    <property type="match status" value="1"/>
</dbReference>
<reference evidence="2" key="1">
    <citation type="submission" date="2015-10" db="EMBL/GenBank/DDBJ databases">
        <title>Draft Genome Sequences of 11 Lactococcus lactis subspecies cremoris strains.</title>
        <authorList>
            <person name="Wels M."/>
            <person name="Backus L."/>
            <person name="Boekhorst J."/>
            <person name="Dijkstra A."/>
            <person name="Beerthuizen M."/>
            <person name="Kelly W."/>
            <person name="Siezen R."/>
            <person name="Bachmann H."/>
            <person name="Van Hijum S."/>
        </authorList>
    </citation>
    <scope>NUCLEOTIDE SEQUENCE [LARGE SCALE GENOMIC DNA]</scope>
    <source>
        <strain evidence="2">M20</strain>
    </source>
</reference>
<comment type="caution">
    <text evidence="1">The sequence shown here is derived from an EMBL/GenBank/DDBJ whole genome shotgun (WGS) entry which is preliminary data.</text>
</comment>
<name>A0A0V8ECJ5_LACLL</name>
<dbReference type="RefSeq" id="WP_058211268.1">
    <property type="nucleotide sequence ID" value="NZ_LKLU01000004.1"/>
</dbReference>
<evidence type="ECO:0000313" key="1">
    <source>
        <dbReference type="EMBL" id="KSU23353.1"/>
    </source>
</evidence>
<accession>A0A0V8ECJ5</accession>
<dbReference type="AlphaFoldDB" id="A0A0V8ECJ5"/>
<dbReference type="PATRIC" id="fig|1360.114.peg.1096"/>
<dbReference type="InterPro" id="IPR044925">
    <property type="entry name" value="His-Me_finger_sf"/>
</dbReference>
<dbReference type="Gene3D" id="3.90.75.20">
    <property type="match status" value="1"/>
</dbReference>
<proteinExistence type="predicted"/>
<gene>
    <name evidence="1" type="ORF">M20_0138</name>
</gene>
<evidence type="ECO:0000313" key="2">
    <source>
        <dbReference type="Proteomes" id="UP000053719"/>
    </source>
</evidence>
<protein>
    <submittedName>
        <fullName evidence="1">Uncharacterized protein</fullName>
    </submittedName>
</protein>
<sequence>MEFETWKKIEFINSPKIVGIPVGEYEISSHGNLRQIITDNIRKKVKINTTSDQRPRYGFTLDNGKRVMPFIHQLVAQAFIPNPEGLPNVKHIDGNKTNNYVGNLRWSK</sequence>